<name>A0ACB6RB73_9PLEO</name>
<proteinExistence type="predicted"/>
<comment type="caution">
    <text evidence="1">The sequence shown here is derived from an EMBL/GenBank/DDBJ whole genome shotgun (WGS) entry which is preliminary data.</text>
</comment>
<gene>
    <name evidence="1" type="ORF">BDR25DRAFT_300493</name>
</gene>
<dbReference type="Proteomes" id="UP000799755">
    <property type="component" value="Unassembled WGS sequence"/>
</dbReference>
<protein>
    <submittedName>
        <fullName evidence="1">Uncharacterized protein</fullName>
    </submittedName>
</protein>
<evidence type="ECO:0000313" key="2">
    <source>
        <dbReference type="Proteomes" id="UP000799755"/>
    </source>
</evidence>
<accession>A0ACB6RB73</accession>
<dbReference type="EMBL" id="MU003494">
    <property type="protein sequence ID" value="KAF2476533.1"/>
    <property type="molecule type" value="Genomic_DNA"/>
</dbReference>
<reference evidence="1" key="1">
    <citation type="journal article" date="2020" name="Stud. Mycol.">
        <title>101 Dothideomycetes genomes: a test case for predicting lifestyles and emergence of pathogens.</title>
        <authorList>
            <person name="Haridas S."/>
            <person name="Albert R."/>
            <person name="Binder M."/>
            <person name="Bloem J."/>
            <person name="Labutti K."/>
            <person name="Salamov A."/>
            <person name="Andreopoulos B."/>
            <person name="Baker S."/>
            <person name="Barry K."/>
            <person name="Bills G."/>
            <person name="Bluhm B."/>
            <person name="Cannon C."/>
            <person name="Castanera R."/>
            <person name="Culley D."/>
            <person name="Daum C."/>
            <person name="Ezra D."/>
            <person name="Gonzalez J."/>
            <person name="Henrissat B."/>
            <person name="Kuo A."/>
            <person name="Liang C."/>
            <person name="Lipzen A."/>
            <person name="Lutzoni F."/>
            <person name="Magnuson J."/>
            <person name="Mondo S."/>
            <person name="Nolan M."/>
            <person name="Ohm R."/>
            <person name="Pangilinan J."/>
            <person name="Park H.-J."/>
            <person name="Ramirez L."/>
            <person name="Alfaro M."/>
            <person name="Sun H."/>
            <person name="Tritt A."/>
            <person name="Yoshinaga Y."/>
            <person name="Zwiers L.-H."/>
            <person name="Turgeon B."/>
            <person name="Goodwin S."/>
            <person name="Spatafora J."/>
            <person name="Crous P."/>
            <person name="Grigoriev I."/>
        </authorList>
    </citation>
    <scope>NUCLEOTIDE SEQUENCE</scope>
    <source>
        <strain evidence="1">ATCC 200398</strain>
    </source>
</reference>
<evidence type="ECO:0000313" key="1">
    <source>
        <dbReference type="EMBL" id="KAF2476533.1"/>
    </source>
</evidence>
<organism evidence="1 2">
    <name type="scientific">Lindgomyces ingoldianus</name>
    <dbReference type="NCBI Taxonomy" id="673940"/>
    <lineage>
        <taxon>Eukaryota</taxon>
        <taxon>Fungi</taxon>
        <taxon>Dikarya</taxon>
        <taxon>Ascomycota</taxon>
        <taxon>Pezizomycotina</taxon>
        <taxon>Dothideomycetes</taxon>
        <taxon>Pleosporomycetidae</taxon>
        <taxon>Pleosporales</taxon>
        <taxon>Lindgomycetaceae</taxon>
        <taxon>Lindgomyces</taxon>
    </lineage>
</organism>
<sequence length="195" mass="21090">MTTSTALTLYRPSDPIPSSTLTTTPRANSLISSRLFSQQTGTAIATELLYRILIELLNRLFCTLQRFASERLDKLSSFLEQRAQERREARVVAAEAAKMEKGAIGGGGGGGLGIVEEINKLSSSRGEGFGFGPGVACPITTSGSAGTNGKELPKWMKKRGINEPPKPPRWVKSVFEGIGEGRLEVSDFWMNTHMG</sequence>
<keyword evidence="2" id="KW-1185">Reference proteome</keyword>